<dbReference type="AlphaFoldDB" id="E4NG56"/>
<dbReference type="NCBIfam" id="NF033537">
    <property type="entry name" value="lasso_biosyn_B2"/>
    <property type="match status" value="1"/>
</dbReference>
<reference evidence="2 3" key="1">
    <citation type="journal article" date="2010" name="DNA Res.">
        <title>Genome sequence of Kitasatospora setae NBRC 14216T: an evolutionary snapshot of the family Streptomycetaceae.</title>
        <authorList>
            <person name="Ichikawa N."/>
            <person name="Oguchi A."/>
            <person name="Ikeda H."/>
            <person name="Ishikawa J."/>
            <person name="Kitani S."/>
            <person name="Watanabe Y."/>
            <person name="Nakamura S."/>
            <person name="Katano Y."/>
            <person name="Kishi E."/>
            <person name="Sasagawa M."/>
            <person name="Ankai A."/>
            <person name="Fukui S."/>
            <person name="Hashimoto Y."/>
            <person name="Kamata S."/>
            <person name="Otoguro M."/>
            <person name="Tanikawa S."/>
            <person name="Nihira T."/>
            <person name="Horinouchi S."/>
            <person name="Ohnishi Y."/>
            <person name="Hayakawa M."/>
            <person name="Kuzuyama T."/>
            <person name="Arisawa A."/>
            <person name="Nomoto F."/>
            <person name="Miura H."/>
            <person name="Takahashi Y."/>
            <person name="Fujita N."/>
        </authorList>
    </citation>
    <scope>NUCLEOTIDE SEQUENCE [LARGE SCALE GENOMIC DNA]</scope>
    <source>
        <strain evidence="3">ATCC 33774 / DSM 43861 / JCM 3304 / KCC A-0304 / NBRC 14216 / KM-6054</strain>
    </source>
</reference>
<dbReference type="KEGG" id="ksk:KSE_47060"/>
<accession>E4NG56</accession>
<dbReference type="InterPro" id="IPR032708">
    <property type="entry name" value="McjB_C"/>
</dbReference>
<dbReference type="EMBL" id="AP010968">
    <property type="protein sequence ID" value="BAJ30486.1"/>
    <property type="molecule type" value="Genomic_DNA"/>
</dbReference>
<dbReference type="InterPro" id="IPR053521">
    <property type="entry name" value="McjB-like"/>
</dbReference>
<dbReference type="Proteomes" id="UP000007076">
    <property type="component" value="Chromosome"/>
</dbReference>
<feature type="domain" description="Microcin J25-processing protein McjB C-terminal" evidence="1">
    <location>
        <begin position="38"/>
        <end position="136"/>
    </location>
</feature>
<evidence type="ECO:0000313" key="3">
    <source>
        <dbReference type="Proteomes" id="UP000007076"/>
    </source>
</evidence>
<evidence type="ECO:0000259" key="1">
    <source>
        <dbReference type="Pfam" id="PF13471"/>
    </source>
</evidence>
<dbReference type="STRING" id="452652.KSE_47060"/>
<sequence>MSVVTALPSRVRLRPGERLVALASGLAAVWTTRGGRPDGRLHTVLNRALRGRLPPSTPEQAEHAVQAVTTAFLWLGGTTACLPRSVAAVLYCRFHGHAPTLVIGLRPGTADVHAWIEAAGEPAAEPFDPRPAYLPVTVYRQGAAL</sequence>
<protein>
    <recommendedName>
        <fullName evidence="1">Microcin J25-processing protein McjB C-terminal domain-containing protein</fullName>
    </recommendedName>
</protein>
<dbReference type="PATRIC" id="fig|452652.3.peg.4694"/>
<gene>
    <name evidence="2" type="ordered locus">KSE_47060</name>
</gene>
<keyword evidence="3" id="KW-1185">Reference proteome</keyword>
<evidence type="ECO:0000313" key="2">
    <source>
        <dbReference type="EMBL" id="BAJ30486.1"/>
    </source>
</evidence>
<proteinExistence type="predicted"/>
<name>E4NG56_KITSK</name>
<dbReference type="HOGENOM" id="CLU_1784304_0_0_11"/>
<dbReference type="Pfam" id="PF13471">
    <property type="entry name" value="Transglut_core3"/>
    <property type="match status" value="1"/>
</dbReference>
<organism evidence="2 3">
    <name type="scientific">Kitasatospora setae (strain ATCC 33774 / DSM 43861 / JCM 3304 / KCC A-0304 / NBRC 14216 / KM-6054)</name>
    <name type="common">Streptomyces setae</name>
    <dbReference type="NCBI Taxonomy" id="452652"/>
    <lineage>
        <taxon>Bacteria</taxon>
        <taxon>Bacillati</taxon>
        <taxon>Actinomycetota</taxon>
        <taxon>Actinomycetes</taxon>
        <taxon>Kitasatosporales</taxon>
        <taxon>Streptomycetaceae</taxon>
        <taxon>Kitasatospora</taxon>
    </lineage>
</organism>